<evidence type="ECO:0000256" key="2">
    <source>
        <dbReference type="PROSITE-ProRule" id="PRU00176"/>
    </source>
</evidence>
<dbReference type="InterPro" id="IPR035979">
    <property type="entry name" value="RBD_domain_sf"/>
</dbReference>
<evidence type="ECO:0000259" key="4">
    <source>
        <dbReference type="PROSITE" id="PS50102"/>
    </source>
</evidence>
<gene>
    <name evidence="5" type="ORF">SAY87_005449</name>
</gene>
<evidence type="ECO:0000256" key="1">
    <source>
        <dbReference type="ARBA" id="ARBA00022884"/>
    </source>
</evidence>
<dbReference type="InterPro" id="IPR000504">
    <property type="entry name" value="RRM_dom"/>
</dbReference>
<comment type="caution">
    <text evidence="5">The sequence shown here is derived from an EMBL/GenBank/DDBJ whole genome shotgun (WGS) entry which is preliminary data.</text>
</comment>
<protein>
    <recommendedName>
        <fullName evidence="4">RRM domain-containing protein</fullName>
    </recommendedName>
</protein>
<feature type="domain" description="RRM" evidence="4">
    <location>
        <begin position="23"/>
        <end position="111"/>
    </location>
</feature>
<name>A0AAN7K5W8_9MYRT</name>
<proteinExistence type="predicted"/>
<dbReference type="SUPFAM" id="SSF54928">
    <property type="entry name" value="RNA-binding domain, RBD"/>
    <property type="match status" value="1"/>
</dbReference>
<dbReference type="PANTHER" id="PTHR48027">
    <property type="entry name" value="HETEROGENEOUS NUCLEAR RIBONUCLEOPROTEIN 87F-RELATED"/>
    <property type="match status" value="1"/>
</dbReference>
<dbReference type="Proteomes" id="UP001345219">
    <property type="component" value="Chromosome 5"/>
</dbReference>
<evidence type="ECO:0000256" key="3">
    <source>
        <dbReference type="SAM" id="MobiDB-lite"/>
    </source>
</evidence>
<dbReference type="GO" id="GO:0003723">
    <property type="term" value="F:RNA binding"/>
    <property type="evidence" value="ECO:0007669"/>
    <property type="project" value="UniProtKB-UniRule"/>
</dbReference>
<dbReference type="AlphaFoldDB" id="A0AAN7K5W8"/>
<sequence>MAAFRGIRSSFLRPTCPSSSAAQLIFLRGIATRLFVKAGVSFSTTDDTFKEAFSKYGEVIEASVIRDKDNGRSKGYGFVTFATSDDALRASDDMDGKVLDGRVIFVDLAKPRREFNNSMPVARGPPEPVEPAIDN</sequence>
<dbReference type="Gene3D" id="3.30.70.330">
    <property type="match status" value="1"/>
</dbReference>
<dbReference type="InterPro" id="IPR052462">
    <property type="entry name" value="SLIRP/GR-RBP-like"/>
</dbReference>
<dbReference type="Pfam" id="PF00076">
    <property type="entry name" value="RRM_1"/>
    <property type="match status" value="1"/>
</dbReference>
<accession>A0AAN7K5W8</accession>
<keyword evidence="6" id="KW-1185">Reference proteome</keyword>
<evidence type="ECO:0000313" key="5">
    <source>
        <dbReference type="EMBL" id="KAK4760556.1"/>
    </source>
</evidence>
<keyword evidence="1 2" id="KW-0694">RNA-binding</keyword>
<dbReference type="EMBL" id="JAXIOK010000010">
    <property type="protein sequence ID" value="KAK4760556.1"/>
    <property type="molecule type" value="Genomic_DNA"/>
</dbReference>
<dbReference type="SMART" id="SM00360">
    <property type="entry name" value="RRM"/>
    <property type="match status" value="1"/>
</dbReference>
<organism evidence="5 6">
    <name type="scientific">Trapa incisa</name>
    <dbReference type="NCBI Taxonomy" id="236973"/>
    <lineage>
        <taxon>Eukaryota</taxon>
        <taxon>Viridiplantae</taxon>
        <taxon>Streptophyta</taxon>
        <taxon>Embryophyta</taxon>
        <taxon>Tracheophyta</taxon>
        <taxon>Spermatophyta</taxon>
        <taxon>Magnoliopsida</taxon>
        <taxon>eudicotyledons</taxon>
        <taxon>Gunneridae</taxon>
        <taxon>Pentapetalae</taxon>
        <taxon>rosids</taxon>
        <taxon>malvids</taxon>
        <taxon>Myrtales</taxon>
        <taxon>Lythraceae</taxon>
        <taxon>Trapa</taxon>
    </lineage>
</organism>
<reference evidence="5 6" key="1">
    <citation type="journal article" date="2023" name="Hortic Res">
        <title>Pangenome of water caltrop reveals structural variations and asymmetric subgenome divergence after allopolyploidization.</title>
        <authorList>
            <person name="Zhang X."/>
            <person name="Chen Y."/>
            <person name="Wang L."/>
            <person name="Yuan Y."/>
            <person name="Fang M."/>
            <person name="Shi L."/>
            <person name="Lu R."/>
            <person name="Comes H.P."/>
            <person name="Ma Y."/>
            <person name="Chen Y."/>
            <person name="Huang G."/>
            <person name="Zhou Y."/>
            <person name="Zheng Z."/>
            <person name="Qiu Y."/>
        </authorList>
    </citation>
    <scope>NUCLEOTIDE SEQUENCE [LARGE SCALE GENOMIC DNA]</scope>
    <source>
        <tissue evidence="5">Roots</tissue>
    </source>
</reference>
<dbReference type="PROSITE" id="PS50102">
    <property type="entry name" value="RRM"/>
    <property type="match status" value="1"/>
</dbReference>
<evidence type="ECO:0000313" key="6">
    <source>
        <dbReference type="Proteomes" id="UP001345219"/>
    </source>
</evidence>
<feature type="region of interest" description="Disordered" evidence="3">
    <location>
        <begin position="116"/>
        <end position="135"/>
    </location>
</feature>
<dbReference type="InterPro" id="IPR012677">
    <property type="entry name" value="Nucleotide-bd_a/b_plait_sf"/>
</dbReference>